<accession>A0ABQ7D9M6</accession>
<dbReference type="EMBL" id="QGKV02000759">
    <property type="protein sequence ID" value="KAF3569216.1"/>
    <property type="molecule type" value="Genomic_DNA"/>
</dbReference>
<proteinExistence type="predicted"/>
<name>A0ABQ7D9M6_BRACR</name>
<feature type="compositionally biased region" description="Basic and acidic residues" evidence="1">
    <location>
        <begin position="111"/>
        <end position="148"/>
    </location>
</feature>
<evidence type="ECO:0000313" key="2">
    <source>
        <dbReference type="EMBL" id="KAF3569216.1"/>
    </source>
</evidence>
<sequence>MLLDELTWFEFCHMEICGTTVKSTQVPPKKSGLSSSSTSLNSKKEAPENLTAKKTPEKEIALDTASLSSAQEDEEEILKVESGVQVVDDIEESRVKENKEKLKVLKKQPKVNKEENVNVKDEEMEKVKEEEESGDGKKREVVKGKKESPSAYNVVIANKMQENSRKNKVLTQLLELLDRY</sequence>
<dbReference type="Proteomes" id="UP000266723">
    <property type="component" value="Unassembled WGS sequence"/>
</dbReference>
<feature type="region of interest" description="Disordered" evidence="1">
    <location>
        <begin position="22"/>
        <end position="57"/>
    </location>
</feature>
<gene>
    <name evidence="2" type="ORF">DY000_02011343</name>
</gene>
<organism evidence="2 3">
    <name type="scientific">Brassica cretica</name>
    <name type="common">Mustard</name>
    <dbReference type="NCBI Taxonomy" id="69181"/>
    <lineage>
        <taxon>Eukaryota</taxon>
        <taxon>Viridiplantae</taxon>
        <taxon>Streptophyta</taxon>
        <taxon>Embryophyta</taxon>
        <taxon>Tracheophyta</taxon>
        <taxon>Spermatophyta</taxon>
        <taxon>Magnoliopsida</taxon>
        <taxon>eudicotyledons</taxon>
        <taxon>Gunneridae</taxon>
        <taxon>Pentapetalae</taxon>
        <taxon>rosids</taxon>
        <taxon>malvids</taxon>
        <taxon>Brassicales</taxon>
        <taxon>Brassicaceae</taxon>
        <taxon>Brassiceae</taxon>
        <taxon>Brassica</taxon>
    </lineage>
</organism>
<evidence type="ECO:0000313" key="3">
    <source>
        <dbReference type="Proteomes" id="UP000266723"/>
    </source>
</evidence>
<feature type="compositionally biased region" description="Low complexity" evidence="1">
    <location>
        <begin position="29"/>
        <end position="41"/>
    </location>
</feature>
<evidence type="ECO:0000256" key="1">
    <source>
        <dbReference type="SAM" id="MobiDB-lite"/>
    </source>
</evidence>
<keyword evidence="3" id="KW-1185">Reference proteome</keyword>
<feature type="region of interest" description="Disordered" evidence="1">
    <location>
        <begin position="111"/>
        <end position="150"/>
    </location>
</feature>
<protein>
    <submittedName>
        <fullName evidence="2">Uncharacterized protein</fullName>
    </submittedName>
</protein>
<reference evidence="2 3" key="1">
    <citation type="journal article" date="2020" name="BMC Genomics">
        <title>Intraspecific diversification of the crop wild relative Brassica cretica Lam. using demographic model selection.</title>
        <authorList>
            <person name="Kioukis A."/>
            <person name="Michalopoulou V.A."/>
            <person name="Briers L."/>
            <person name="Pirintsos S."/>
            <person name="Studholme D.J."/>
            <person name="Pavlidis P."/>
            <person name="Sarris P.F."/>
        </authorList>
    </citation>
    <scope>NUCLEOTIDE SEQUENCE [LARGE SCALE GENOMIC DNA]</scope>
    <source>
        <strain evidence="3">cv. PFS-1207/04</strain>
    </source>
</reference>
<comment type="caution">
    <text evidence="2">The sequence shown here is derived from an EMBL/GenBank/DDBJ whole genome shotgun (WGS) entry which is preliminary data.</text>
</comment>